<dbReference type="EMBL" id="JAESWA010000023">
    <property type="protein sequence ID" value="MBL4933164.1"/>
    <property type="molecule type" value="Genomic_DNA"/>
</dbReference>
<dbReference type="PANTHER" id="PTHR10885:SF0">
    <property type="entry name" value="ISOPENTENYL-DIPHOSPHATE DELTA-ISOMERASE"/>
    <property type="match status" value="1"/>
</dbReference>
<gene>
    <name evidence="2" type="ORF">JK634_15225</name>
</gene>
<comment type="caution">
    <text evidence="2">The sequence shown here is derived from an EMBL/GenBank/DDBJ whole genome shotgun (WGS) entry which is preliminary data.</text>
</comment>
<dbReference type="CDD" id="cd04693">
    <property type="entry name" value="NUDIX_Hydrolase"/>
    <property type="match status" value="1"/>
</dbReference>
<dbReference type="GO" id="GO:0003824">
    <property type="term" value="F:catalytic activity"/>
    <property type="evidence" value="ECO:0007669"/>
    <property type="project" value="UniProtKB-ARBA"/>
</dbReference>
<organism evidence="2 3">
    <name type="scientific">Clostridium paridis</name>
    <dbReference type="NCBI Taxonomy" id="2803863"/>
    <lineage>
        <taxon>Bacteria</taxon>
        <taxon>Bacillati</taxon>
        <taxon>Bacillota</taxon>
        <taxon>Clostridia</taxon>
        <taxon>Eubacteriales</taxon>
        <taxon>Clostridiaceae</taxon>
        <taxon>Clostridium</taxon>
    </lineage>
</organism>
<dbReference type="PANTHER" id="PTHR10885">
    <property type="entry name" value="ISOPENTENYL-DIPHOSPHATE DELTA-ISOMERASE"/>
    <property type="match status" value="1"/>
</dbReference>
<dbReference type="InterPro" id="IPR015797">
    <property type="entry name" value="NUDIX_hydrolase-like_dom_sf"/>
</dbReference>
<dbReference type="SUPFAM" id="SSF55811">
    <property type="entry name" value="Nudix"/>
    <property type="match status" value="1"/>
</dbReference>
<reference evidence="2" key="1">
    <citation type="submission" date="2021-01" db="EMBL/GenBank/DDBJ databases">
        <title>Genome public.</title>
        <authorList>
            <person name="Liu C."/>
            <person name="Sun Q."/>
        </authorList>
    </citation>
    <scope>NUCLEOTIDE SEQUENCE</scope>
    <source>
        <strain evidence="2">YIM B02565</strain>
    </source>
</reference>
<evidence type="ECO:0000313" key="3">
    <source>
        <dbReference type="Proteomes" id="UP000623681"/>
    </source>
</evidence>
<dbReference type="RefSeq" id="WP_202768530.1">
    <property type="nucleotide sequence ID" value="NZ_JAESWA010000023.1"/>
</dbReference>
<sequence length="173" mass="20468">MELWDVYDINRNKTDKTMVRGEPFEKDDYHLVVHICIFNSKGEMLIQQRQPFKEGWSNMWDITVGGSAVKGDTSQSAAERELFEEIGLKVDLKNIRPHITINFEDGFDDFYLIEQEVDLRKLSLQYEEVQKVKWASKEEIFSMIESGEFIPYYQSVIQLLFDIRKQYGSHQTR</sequence>
<dbReference type="PROSITE" id="PS51462">
    <property type="entry name" value="NUDIX"/>
    <property type="match status" value="1"/>
</dbReference>
<feature type="domain" description="Nudix hydrolase" evidence="1">
    <location>
        <begin position="28"/>
        <end position="157"/>
    </location>
</feature>
<evidence type="ECO:0000313" key="2">
    <source>
        <dbReference type="EMBL" id="MBL4933164.1"/>
    </source>
</evidence>
<dbReference type="Pfam" id="PF00293">
    <property type="entry name" value="NUDIX"/>
    <property type="match status" value="1"/>
</dbReference>
<name>A0A937K5L2_9CLOT</name>
<dbReference type="Proteomes" id="UP000623681">
    <property type="component" value="Unassembled WGS sequence"/>
</dbReference>
<dbReference type="InterPro" id="IPR000086">
    <property type="entry name" value="NUDIX_hydrolase_dom"/>
</dbReference>
<proteinExistence type="predicted"/>
<dbReference type="AlphaFoldDB" id="A0A937K5L2"/>
<keyword evidence="3" id="KW-1185">Reference proteome</keyword>
<protein>
    <submittedName>
        <fullName evidence="2">NUDIX domain-containing protein</fullName>
    </submittedName>
</protein>
<evidence type="ECO:0000259" key="1">
    <source>
        <dbReference type="PROSITE" id="PS51462"/>
    </source>
</evidence>
<dbReference type="Gene3D" id="3.90.79.10">
    <property type="entry name" value="Nucleoside Triphosphate Pyrophosphohydrolase"/>
    <property type="match status" value="1"/>
</dbReference>
<accession>A0A937K5L2</accession>